<evidence type="ECO:0000256" key="1">
    <source>
        <dbReference type="SAM" id="MobiDB-lite"/>
    </source>
</evidence>
<feature type="compositionally biased region" description="Polar residues" evidence="1">
    <location>
        <begin position="69"/>
        <end position="78"/>
    </location>
</feature>
<feature type="region of interest" description="Disordered" evidence="1">
    <location>
        <begin position="35"/>
        <end position="82"/>
    </location>
</feature>
<sequence length="270" mass="30227">MALVEKSNQNLTFRSTSNEHNHRLSISLGGLSRFYTKKGPSSPSEGPGRHRDRNSAEFPVKHKTRSRHNSISSTSLESHFSKDSPLHLENEEVLVDFYNSDQCLIPSILLWKRSIGDSLRETEANYTHQALCIDIQTQEIVKVAQLTDRRIVVVINDYPSNRTHVYVEYATMLNTALAQKLPKLVLKKTYHLAGLNFGRSILALYSHVESELVLISCKKASAVVINSACIFVSGRPQGAVKKLMFIHGSNELCLVTENGIKTLSLSTHLK</sequence>
<gene>
    <name evidence="2" type="ORF">K493DRAFT_300835</name>
</gene>
<proteinExistence type="predicted"/>
<evidence type="ECO:0000313" key="2">
    <source>
        <dbReference type="EMBL" id="ORX96630.1"/>
    </source>
</evidence>
<protein>
    <submittedName>
        <fullName evidence="2">Uncharacterized protein</fullName>
    </submittedName>
</protein>
<dbReference type="InParanoid" id="A0A1Y1YF20"/>
<dbReference type="Proteomes" id="UP000193498">
    <property type="component" value="Unassembled WGS sequence"/>
</dbReference>
<comment type="caution">
    <text evidence="2">The sequence shown here is derived from an EMBL/GenBank/DDBJ whole genome shotgun (WGS) entry which is preliminary data.</text>
</comment>
<dbReference type="EMBL" id="MCFE01000150">
    <property type="protein sequence ID" value="ORX96630.1"/>
    <property type="molecule type" value="Genomic_DNA"/>
</dbReference>
<dbReference type="AlphaFoldDB" id="A0A1Y1YF20"/>
<organism evidence="2 3">
    <name type="scientific">Basidiobolus meristosporus CBS 931.73</name>
    <dbReference type="NCBI Taxonomy" id="1314790"/>
    <lineage>
        <taxon>Eukaryota</taxon>
        <taxon>Fungi</taxon>
        <taxon>Fungi incertae sedis</taxon>
        <taxon>Zoopagomycota</taxon>
        <taxon>Entomophthoromycotina</taxon>
        <taxon>Basidiobolomycetes</taxon>
        <taxon>Basidiobolales</taxon>
        <taxon>Basidiobolaceae</taxon>
        <taxon>Basidiobolus</taxon>
    </lineage>
</organism>
<name>A0A1Y1YF20_9FUNG</name>
<reference evidence="2 3" key="1">
    <citation type="submission" date="2016-07" db="EMBL/GenBank/DDBJ databases">
        <title>Pervasive Adenine N6-methylation of Active Genes in Fungi.</title>
        <authorList>
            <consortium name="DOE Joint Genome Institute"/>
            <person name="Mondo S.J."/>
            <person name="Dannebaum R.O."/>
            <person name="Kuo R.C."/>
            <person name="Labutti K."/>
            <person name="Haridas S."/>
            <person name="Kuo A."/>
            <person name="Salamov A."/>
            <person name="Ahrendt S.R."/>
            <person name="Lipzen A."/>
            <person name="Sullivan W."/>
            <person name="Andreopoulos W.B."/>
            <person name="Clum A."/>
            <person name="Lindquist E."/>
            <person name="Daum C."/>
            <person name="Ramamoorthy G.K."/>
            <person name="Gryganskyi A."/>
            <person name="Culley D."/>
            <person name="Magnuson J.K."/>
            <person name="James T.Y."/>
            <person name="O'Malley M.A."/>
            <person name="Stajich J.E."/>
            <person name="Spatafora J.W."/>
            <person name="Visel A."/>
            <person name="Grigoriev I.V."/>
        </authorList>
    </citation>
    <scope>NUCLEOTIDE SEQUENCE [LARGE SCALE GENOMIC DNA]</scope>
    <source>
        <strain evidence="2 3">CBS 931.73</strain>
    </source>
</reference>
<keyword evidence="3" id="KW-1185">Reference proteome</keyword>
<accession>A0A1Y1YF20</accession>
<evidence type="ECO:0000313" key="3">
    <source>
        <dbReference type="Proteomes" id="UP000193498"/>
    </source>
</evidence>